<dbReference type="InterPro" id="IPR039426">
    <property type="entry name" value="TonB-dep_rcpt-like"/>
</dbReference>
<dbReference type="Proteomes" id="UP000429838">
    <property type="component" value="Unassembled WGS sequence"/>
</dbReference>
<keyword evidence="2 8" id="KW-0813">Transport</keyword>
<dbReference type="InterPro" id="IPR000531">
    <property type="entry name" value="Beta-barrel_TonB"/>
</dbReference>
<keyword evidence="7 8" id="KW-0998">Cell outer membrane</keyword>
<evidence type="ECO:0000256" key="2">
    <source>
        <dbReference type="ARBA" id="ARBA00022448"/>
    </source>
</evidence>
<keyword evidence="10" id="KW-0675">Receptor</keyword>
<evidence type="ECO:0000259" key="9">
    <source>
        <dbReference type="Pfam" id="PF00593"/>
    </source>
</evidence>
<evidence type="ECO:0000256" key="4">
    <source>
        <dbReference type="ARBA" id="ARBA00022692"/>
    </source>
</evidence>
<comment type="similarity">
    <text evidence="8">Belongs to the TonB-dependent receptor family.</text>
</comment>
<comment type="caution">
    <text evidence="10">The sequence shown here is derived from an EMBL/GenBank/DDBJ whole genome shotgun (WGS) entry which is preliminary data.</text>
</comment>
<dbReference type="GO" id="GO:0009279">
    <property type="term" value="C:cell outer membrane"/>
    <property type="evidence" value="ECO:0007669"/>
    <property type="project" value="UniProtKB-SubCell"/>
</dbReference>
<feature type="non-terminal residue" evidence="10">
    <location>
        <position position="1"/>
    </location>
</feature>
<evidence type="ECO:0000256" key="6">
    <source>
        <dbReference type="ARBA" id="ARBA00023136"/>
    </source>
</evidence>
<keyword evidence="6 8" id="KW-0472">Membrane</keyword>
<dbReference type="AlphaFoldDB" id="A0A642KYK2"/>
<feature type="non-terminal residue" evidence="10">
    <location>
        <position position="384"/>
    </location>
</feature>
<dbReference type="InterPro" id="IPR036942">
    <property type="entry name" value="Beta-barrel_TonB_sf"/>
</dbReference>
<evidence type="ECO:0000313" key="10">
    <source>
        <dbReference type="EMBL" id="KAA5200845.1"/>
    </source>
</evidence>
<keyword evidence="4 8" id="KW-0812">Transmembrane</keyword>
<sequence length="384" mass="42787">IQGTANGYYGSDISKFPMNGVNAFIASNTKGSNTLRPEMTSEFEVGMNLQFFNGRFGIDAAYYNRKTKDQIFTLPTDPSTGFSYMVTNFGEVSNKGIELVINTTPVQIKDFRWDLSFNFSKNNNKVLSLPESLEGGKVSIYNFSAGNDAIYMYAEEGKPMGQFYTYLPKKTADGKPIVDANGYPVLGTSVEDTGKNMNHDWTGGINTAFTYKDFTLSASLDIRSGGYMFSRTKNLMQFTGNGVVTTYNDRRPFIIPNSVVDNGDGNYTENTTPIYLGNGSYQTYFNDYGYGDGGEAYLLDRSFVKLRNISLTWNVPRQWVRKMSLSNLAITAFCNNVFTWTASDNRYVDPESTTVSQSSYGDLATQFGELYTNPSCRIFGCNLS</sequence>
<dbReference type="Pfam" id="PF00593">
    <property type="entry name" value="TonB_dep_Rec_b-barrel"/>
    <property type="match status" value="1"/>
</dbReference>
<organism evidence="10 11">
    <name type="scientific">Bacteroides fragilis</name>
    <dbReference type="NCBI Taxonomy" id="817"/>
    <lineage>
        <taxon>Bacteria</taxon>
        <taxon>Pseudomonadati</taxon>
        <taxon>Bacteroidota</taxon>
        <taxon>Bacteroidia</taxon>
        <taxon>Bacteroidales</taxon>
        <taxon>Bacteroidaceae</taxon>
        <taxon>Bacteroides</taxon>
    </lineage>
</organism>
<protein>
    <submittedName>
        <fullName evidence="10">TonB-dependent receptor</fullName>
    </submittedName>
</protein>
<evidence type="ECO:0000256" key="8">
    <source>
        <dbReference type="PROSITE-ProRule" id="PRU01360"/>
    </source>
</evidence>
<proteinExistence type="inferred from homology"/>
<evidence type="ECO:0000256" key="3">
    <source>
        <dbReference type="ARBA" id="ARBA00022452"/>
    </source>
</evidence>
<feature type="domain" description="TonB-dependent receptor-like beta-barrel" evidence="9">
    <location>
        <begin position="12"/>
        <end position="122"/>
    </location>
</feature>
<name>A0A642KYK2_BACFG</name>
<evidence type="ECO:0000313" key="11">
    <source>
        <dbReference type="Proteomes" id="UP000429838"/>
    </source>
</evidence>
<accession>A0A642KYK2</accession>
<dbReference type="PROSITE" id="PS52016">
    <property type="entry name" value="TONB_DEPENDENT_REC_3"/>
    <property type="match status" value="1"/>
</dbReference>
<gene>
    <name evidence="10" type="ORF">F2Z25_24125</name>
</gene>
<keyword evidence="3 8" id="KW-1134">Transmembrane beta strand</keyword>
<evidence type="ECO:0000256" key="7">
    <source>
        <dbReference type="ARBA" id="ARBA00023237"/>
    </source>
</evidence>
<dbReference type="Gene3D" id="2.40.170.20">
    <property type="entry name" value="TonB-dependent receptor, beta-barrel domain"/>
    <property type="match status" value="1"/>
</dbReference>
<comment type="subcellular location">
    <subcellularLocation>
        <location evidence="1 8">Cell outer membrane</location>
        <topology evidence="1 8">Multi-pass membrane protein</topology>
    </subcellularLocation>
</comment>
<reference evidence="10 11" key="1">
    <citation type="journal article" date="2019" name="Nat. Med.">
        <title>A library of human gut bacterial isolates paired with longitudinal multiomics data enables mechanistic microbiome research.</title>
        <authorList>
            <person name="Poyet M."/>
            <person name="Groussin M."/>
            <person name="Gibbons S.M."/>
            <person name="Avila-Pacheco J."/>
            <person name="Jiang X."/>
            <person name="Kearney S.M."/>
            <person name="Perrotta A.R."/>
            <person name="Berdy B."/>
            <person name="Zhao S."/>
            <person name="Lieberman T.D."/>
            <person name="Swanson P.K."/>
            <person name="Smith M."/>
            <person name="Roesemann S."/>
            <person name="Alexander J.E."/>
            <person name="Rich S.A."/>
            <person name="Livny J."/>
            <person name="Vlamakis H."/>
            <person name="Clish C."/>
            <person name="Bullock K."/>
            <person name="Deik A."/>
            <person name="Scott J."/>
            <person name="Pierce K.A."/>
            <person name="Xavier R.J."/>
            <person name="Alm E.J."/>
        </authorList>
    </citation>
    <scope>NUCLEOTIDE SEQUENCE [LARGE SCALE GENOMIC DNA]</scope>
    <source>
        <strain evidence="10 11">BIOML-A1</strain>
    </source>
</reference>
<dbReference type="SUPFAM" id="SSF56935">
    <property type="entry name" value="Porins"/>
    <property type="match status" value="1"/>
</dbReference>
<dbReference type="EMBL" id="VWAQ01000092">
    <property type="protein sequence ID" value="KAA5200845.1"/>
    <property type="molecule type" value="Genomic_DNA"/>
</dbReference>
<evidence type="ECO:0000256" key="1">
    <source>
        <dbReference type="ARBA" id="ARBA00004571"/>
    </source>
</evidence>
<keyword evidence="5" id="KW-0798">TonB box</keyword>
<evidence type="ECO:0000256" key="5">
    <source>
        <dbReference type="ARBA" id="ARBA00023077"/>
    </source>
</evidence>